<reference evidence="5 6" key="1">
    <citation type="journal article" date="2020" name="IScience">
        <title>Genome Sequencing of the Endangered Kingdonia uniflora (Circaeasteraceae, Ranunculales) Reveals Potential Mechanisms of Evolutionary Specialization.</title>
        <authorList>
            <person name="Sun Y."/>
            <person name="Deng T."/>
            <person name="Zhang A."/>
            <person name="Moore M.J."/>
            <person name="Landis J.B."/>
            <person name="Lin N."/>
            <person name="Zhang H."/>
            <person name="Zhang X."/>
            <person name="Huang J."/>
            <person name="Zhang X."/>
            <person name="Sun H."/>
            <person name="Wang H."/>
        </authorList>
    </citation>
    <scope>NUCLEOTIDE SEQUENCE [LARGE SCALE GENOMIC DNA]</scope>
    <source>
        <strain evidence="5">TB1705</strain>
        <tissue evidence="5">Leaf</tissue>
    </source>
</reference>
<organism evidence="5 6">
    <name type="scientific">Kingdonia uniflora</name>
    <dbReference type="NCBI Taxonomy" id="39325"/>
    <lineage>
        <taxon>Eukaryota</taxon>
        <taxon>Viridiplantae</taxon>
        <taxon>Streptophyta</taxon>
        <taxon>Embryophyta</taxon>
        <taxon>Tracheophyta</taxon>
        <taxon>Spermatophyta</taxon>
        <taxon>Magnoliopsida</taxon>
        <taxon>Ranunculales</taxon>
        <taxon>Circaeasteraceae</taxon>
        <taxon>Kingdonia</taxon>
    </lineage>
</organism>
<dbReference type="SUPFAM" id="SSF50129">
    <property type="entry name" value="GroES-like"/>
    <property type="match status" value="1"/>
</dbReference>
<gene>
    <name evidence="5" type="ORF">GIB67_009751</name>
</gene>
<dbReference type="InterPro" id="IPR011032">
    <property type="entry name" value="GroES-like_sf"/>
</dbReference>
<evidence type="ECO:0000313" key="6">
    <source>
        <dbReference type="Proteomes" id="UP000541444"/>
    </source>
</evidence>
<name>A0A7J7LBL3_9MAGN</name>
<evidence type="ECO:0000256" key="2">
    <source>
        <dbReference type="ARBA" id="ARBA00022833"/>
    </source>
</evidence>
<dbReference type="OrthoDB" id="1889617at2759"/>
<dbReference type="AlphaFoldDB" id="A0A7J7LBL3"/>
<protein>
    <recommendedName>
        <fullName evidence="4">Alcohol dehydrogenase-like N-terminal domain-containing protein</fullName>
    </recommendedName>
</protein>
<feature type="non-terminal residue" evidence="5">
    <location>
        <position position="1"/>
    </location>
</feature>
<evidence type="ECO:0000313" key="5">
    <source>
        <dbReference type="EMBL" id="KAF6139904.1"/>
    </source>
</evidence>
<accession>A0A7J7LBL3</accession>
<keyword evidence="3" id="KW-0560">Oxidoreductase</keyword>
<proteinExistence type="predicted"/>
<dbReference type="Pfam" id="PF08240">
    <property type="entry name" value="ADH_N"/>
    <property type="match status" value="1"/>
</dbReference>
<keyword evidence="6" id="KW-1185">Reference proteome</keyword>
<evidence type="ECO:0000256" key="3">
    <source>
        <dbReference type="ARBA" id="ARBA00023002"/>
    </source>
</evidence>
<dbReference type="InterPro" id="IPR013154">
    <property type="entry name" value="ADH-like_N"/>
</dbReference>
<dbReference type="PANTHER" id="PTHR42683">
    <property type="entry name" value="ALDEHYDE REDUCTASE"/>
    <property type="match status" value="1"/>
</dbReference>
<dbReference type="InterPro" id="IPR047109">
    <property type="entry name" value="CAD-like"/>
</dbReference>
<evidence type="ECO:0000256" key="1">
    <source>
        <dbReference type="ARBA" id="ARBA00022723"/>
    </source>
</evidence>
<keyword evidence="1" id="KW-0479">Metal-binding</keyword>
<dbReference type="GO" id="GO:0046872">
    <property type="term" value="F:metal ion binding"/>
    <property type="evidence" value="ECO:0007669"/>
    <property type="project" value="UniProtKB-KW"/>
</dbReference>
<evidence type="ECO:0000259" key="4">
    <source>
        <dbReference type="Pfam" id="PF08240"/>
    </source>
</evidence>
<dbReference type="EMBL" id="JACGCM010002435">
    <property type="protein sequence ID" value="KAF6139904.1"/>
    <property type="molecule type" value="Genomic_DNA"/>
</dbReference>
<feature type="domain" description="Alcohol dehydrogenase-like N-terminal" evidence="4">
    <location>
        <begin position="101"/>
        <end position="195"/>
    </location>
</feature>
<dbReference type="Proteomes" id="UP000541444">
    <property type="component" value="Unassembled WGS sequence"/>
</dbReference>
<comment type="caution">
    <text evidence="5">The sequence shown here is derived from an EMBL/GenBank/DDBJ whole genome shotgun (WGS) entry which is preliminary data.</text>
</comment>
<dbReference type="Gene3D" id="3.90.180.10">
    <property type="entry name" value="Medium-chain alcohol dehydrogenases, catalytic domain"/>
    <property type="match status" value="1"/>
</dbReference>
<sequence>IKTDNGEYPSLKQIAHEKGDGQLPEDSVHNLARDVLKALQFFCPVNYGVDDVLIIKMQLFLVVVKVIMESISENCLGWAAKDTSSVLSPYKFNRRDTGHVDVSLTITHCGICYADVAWAKNIPRNTIYPVVPGHEIVGIVKEVRFNVGRFKVGNHVGVGPYVNSCKTCEHCKIREEVHCDAETTHTFFPHVGVGSISATSKSPLQSPHLGITHLIRRWLF</sequence>
<dbReference type="GO" id="GO:0016616">
    <property type="term" value="F:oxidoreductase activity, acting on the CH-OH group of donors, NAD or NADP as acceptor"/>
    <property type="evidence" value="ECO:0007669"/>
    <property type="project" value="InterPro"/>
</dbReference>
<keyword evidence="2" id="KW-0862">Zinc</keyword>